<proteinExistence type="predicted"/>
<evidence type="ECO:0000313" key="3">
    <source>
        <dbReference type="Proteomes" id="UP000017023"/>
    </source>
</evidence>
<evidence type="ECO:0000313" key="2">
    <source>
        <dbReference type="EMBL" id="ERJ99619.1"/>
    </source>
</evidence>
<sequence>MKKLAFLLLFMACSTMIGHAQETSDFLTPHQKQNIIVQSNGKYRIFNDNDKPVAVDIDTVQRVRDGFIKVRKGGKVGLLFQNGTPCIPLNYDDIDAYTGTFWIVTKGKYKGIFNYDGKQILPPVYQEITVEWQNNYDKPPHFIVKKEKYGLFDSKGNMVVPTEYTKIEAKDDHWKLTKGYPFEYIFNNGNTVKDATLADEINGICYRKDDDLIVYYPYEKNGLWGLMDGNGHTIITPQYDQQLSLIKYEAENQPIKLLACKDNYYGIIETDNSIVIPFQYKEITRKNYKGLLELETKEGKRLYSLAKKCFLTDFNYEKIENKGHYYILTKDYLKTIFDADTELVLFPFKYTSIDCAYEGDFFIVEKDQQEGVVNSKDEVCIPLDYQYIDPTCNPNLFIIERDNKYGIVNTKNETVYPFSNNNIVNEYDRIEIHDASTDKIIKVLDNNLKEIK</sequence>
<organism evidence="2 3">
    <name type="scientific">Segatella salivae F0493</name>
    <dbReference type="NCBI Taxonomy" id="1395125"/>
    <lineage>
        <taxon>Bacteria</taxon>
        <taxon>Pseudomonadati</taxon>
        <taxon>Bacteroidota</taxon>
        <taxon>Bacteroidia</taxon>
        <taxon>Bacteroidales</taxon>
        <taxon>Prevotellaceae</taxon>
        <taxon>Segatella</taxon>
    </lineage>
</organism>
<dbReference type="EMBL" id="AWGW01000025">
    <property type="protein sequence ID" value="ERJ99619.1"/>
    <property type="molecule type" value="Genomic_DNA"/>
</dbReference>
<keyword evidence="1" id="KW-0732">Signal</keyword>
<reference evidence="2 3" key="1">
    <citation type="submission" date="2013-08" db="EMBL/GenBank/DDBJ databases">
        <authorList>
            <person name="Durkin A.S."/>
            <person name="Haft D.R."/>
            <person name="McCorrison J."/>
            <person name="Torralba M."/>
            <person name="Gillis M."/>
            <person name="Haft D.H."/>
            <person name="Methe B."/>
            <person name="Sutton G."/>
            <person name="Nelson K.E."/>
        </authorList>
    </citation>
    <scope>NUCLEOTIDE SEQUENCE [LARGE SCALE GENOMIC DNA]</scope>
    <source>
        <strain evidence="2 3">F0493</strain>
    </source>
</reference>
<dbReference type="InterPro" id="IPR032774">
    <property type="entry name" value="WG_beta_rep"/>
</dbReference>
<protein>
    <recommendedName>
        <fullName evidence="4">WG repeat-containing protein</fullName>
    </recommendedName>
</protein>
<dbReference type="Proteomes" id="UP000017023">
    <property type="component" value="Unassembled WGS sequence"/>
</dbReference>
<dbReference type="GeneID" id="78498251"/>
<evidence type="ECO:0000256" key="1">
    <source>
        <dbReference type="SAM" id="SignalP"/>
    </source>
</evidence>
<gene>
    <name evidence="2" type="ORF">HMPREF9145_0815</name>
</gene>
<dbReference type="RefSeq" id="WP_021825880.1">
    <property type="nucleotide sequence ID" value="NZ_AWGW01000025.1"/>
</dbReference>
<dbReference type="PANTHER" id="PTHR37841">
    <property type="entry name" value="GLR2918 PROTEIN"/>
    <property type="match status" value="1"/>
</dbReference>
<feature type="chain" id="PRO_5004632534" description="WG repeat-containing protein" evidence="1">
    <location>
        <begin position="21"/>
        <end position="452"/>
    </location>
</feature>
<accession>U2MD57</accession>
<dbReference type="PANTHER" id="PTHR37841:SF1">
    <property type="entry name" value="DUF3298 DOMAIN-CONTAINING PROTEIN"/>
    <property type="match status" value="1"/>
</dbReference>
<evidence type="ECO:0008006" key="4">
    <source>
        <dbReference type="Google" id="ProtNLM"/>
    </source>
</evidence>
<name>U2MD57_9BACT</name>
<comment type="caution">
    <text evidence="2">The sequence shown here is derived from an EMBL/GenBank/DDBJ whole genome shotgun (WGS) entry which is preliminary data.</text>
</comment>
<dbReference type="Pfam" id="PF14903">
    <property type="entry name" value="WG_beta_rep"/>
    <property type="match status" value="3"/>
</dbReference>
<dbReference type="AlphaFoldDB" id="U2MD57"/>
<feature type="signal peptide" evidence="1">
    <location>
        <begin position="1"/>
        <end position="20"/>
    </location>
</feature>
<dbReference type="PATRIC" id="fig|1395125.3.peg.1723"/>